<feature type="region of interest" description="Disordered" evidence="1">
    <location>
        <begin position="1"/>
        <end position="82"/>
    </location>
</feature>
<evidence type="ECO:0000256" key="1">
    <source>
        <dbReference type="SAM" id="MobiDB-lite"/>
    </source>
</evidence>
<protein>
    <submittedName>
        <fullName evidence="2">Uncharacterized protein</fullName>
    </submittedName>
</protein>
<evidence type="ECO:0000313" key="3">
    <source>
        <dbReference type="Proteomes" id="UP001178461"/>
    </source>
</evidence>
<reference evidence="2" key="1">
    <citation type="submission" date="2022-12" db="EMBL/GenBank/DDBJ databases">
        <authorList>
            <person name="Alioto T."/>
            <person name="Alioto T."/>
            <person name="Gomez Garrido J."/>
        </authorList>
    </citation>
    <scope>NUCLEOTIDE SEQUENCE</scope>
</reference>
<dbReference type="EMBL" id="OX395141">
    <property type="protein sequence ID" value="CAI5795773.1"/>
    <property type="molecule type" value="Genomic_DNA"/>
</dbReference>
<accession>A0AA35PS09</accession>
<dbReference type="Proteomes" id="UP001178461">
    <property type="component" value="Chromosome 15"/>
</dbReference>
<gene>
    <name evidence="2" type="ORF">PODLI_1B002042</name>
</gene>
<keyword evidence="3" id="KW-1185">Reference proteome</keyword>
<dbReference type="AlphaFoldDB" id="A0AA35PS09"/>
<proteinExistence type="predicted"/>
<name>A0AA35PS09_9SAUR</name>
<feature type="compositionally biased region" description="Basic and acidic residues" evidence="1">
    <location>
        <begin position="1"/>
        <end position="11"/>
    </location>
</feature>
<evidence type="ECO:0000313" key="2">
    <source>
        <dbReference type="EMBL" id="CAI5795773.1"/>
    </source>
</evidence>
<sequence length="182" mass="19540">MERFESRKQRELCAAAAAAAPGRAKRSPGRPPGRGARTGRRLGAPPEAALGSARRPGLQSIARRRTGLSPPGEGHRLASAPRPLRASSSPIYLVLVFGEEEEAGSAGAAQRDLGKRTIERIGLNARQSWLHVVVGDHPPRSQALSRPSPAQLQRGGGLVILQAVSWEGLERRKRCRLTYGLL</sequence>
<organism evidence="2 3">
    <name type="scientific">Podarcis lilfordi</name>
    <name type="common">Lilford's wall lizard</name>
    <dbReference type="NCBI Taxonomy" id="74358"/>
    <lineage>
        <taxon>Eukaryota</taxon>
        <taxon>Metazoa</taxon>
        <taxon>Chordata</taxon>
        <taxon>Craniata</taxon>
        <taxon>Vertebrata</taxon>
        <taxon>Euteleostomi</taxon>
        <taxon>Lepidosauria</taxon>
        <taxon>Squamata</taxon>
        <taxon>Bifurcata</taxon>
        <taxon>Unidentata</taxon>
        <taxon>Episquamata</taxon>
        <taxon>Laterata</taxon>
        <taxon>Lacertibaenia</taxon>
        <taxon>Lacertidae</taxon>
        <taxon>Podarcis</taxon>
    </lineage>
</organism>